<name>A0A327R4I7_9BACT</name>
<sequence>MQRLVLFLLLLFTCHVKAQKPIPKQVDTSFNFFEKQYLQLIQKKDTTAAFKVLLDKLVNGYRTNKSYSKDILRTTKYINQYDSIRKAILNAAQAVHFLELGMTGGYTLNQKFYTKEALFDSAFAVGSAFERDSEVLLNTKIEAYAKELDAEQFPSIYRPSLYDLFAQRLLVLYSAAIATIERIDTVAISPSNMVLAPSTVFVNTTFSSKAPHDIRIQQIRLFQTLTKRYISSSNIDALRHLEFQRAKMLYESRTNKRHIIENGIRDMLTFKLSLLDSTMQSQTALAETYLEVAQELNNNFDSHDEQSLLQQLHYVNQAIKLAPNSWISERALALKYDLEYKELDVKIEAVQRPHTPILTLVTFRNIEKVQCKIERFPLVGKGKSTIVSKWEQALPKAVEHTSYSTEIPLEGLPVGNYRLTISAATYEGKVGTTSVDFQVSNLFPVYLGNNKVAVLDRTTGLPVTNVNIEAWKKNKLLRKLGKTTTEGSVIPVFSIYGSWTHLFIKGRDSLLLQPGDAFVSVHSDRREKRRQQRIFVYTDRSIYRPNQRVFFKGFIGAESASDWDNFKPVTKDSVAVRLLNDRSEEVAELYIKPNTFGSFSGYFDVKESYGTGEFEIETDIDPESEYYNVTATRFNVEEYKRPRFKLAFTGYDKEVKLHHTSLLPGNALTLAGTPVSHASVQAQLQYTWRFSDSIKHTSDYIHDTVQFNTVTDTLGNFIIPIHAIKIDTSKGLLESAYLQLYVTVTDQNGESHELDKSISISDETARMYFVYGSEVSVEHVHKSPFVLKTNSDKLLPYPIQVKIYQLTPGNFETHKRAWNPPSLYFMDSITFLQKFPGYDYKYGTQQSNWPAKLYKELTVYNNDSTALRGLPPGYYKFVATSQDEYGQPLEYEGYSKLYDYNANEAPSSNWIQLGVHPFKPIYQVGDTITFRVIMTPNVLYYLALQQSSYGYLTSQSIWSKGDVNEVKYSITEKDLGGKTLGVLGVKDGRVFSRNVFIYVEPKQAPLAISFHTFRDKLLPGQHEQWKIKVEAKAQALPAEITATMYDASIDEMLRHRWELPNFKDETRTYTVNQFQYLYPKNNHYSSYSEKFIRYKYLQFAGYLNTLRNIHQYEGDALNFAGGMKRESLTAAVAAMAPPNFAVASVLDQIVEKPILSIRQNFNETAFFIAHQQSNEKGEIVLDFDLPGSVTTWRFKAFAGNKQLTFSNFLQADVISQKKLMVQPNAPRFVRIGDDLKISVNYINNTDSTLSVKAGMEYINPKTNQPFEEFYKVQTIQLQPFESKVLHFTLQVRENMEQAIIYRAMGDAGTISDGEQNIIPVLPRSTALSETLPIGMKGDGEKTFVFESLQHSDTSNTLQNRLLNIEYTASPIWTVVRALGDLREYQHDCTEQLMSKYSANALALSLLQEYPQIAKTIAAWKATAKKDVLDSLSSLRHILFAQSPWLLDEAAKQKQLFGLLDQVKVKATLVDIREKITARQTREGGFSWYGGDGADMYITIEILQQIAQLKRLTKDASFNELLARAIQYLDQQFANSKTPRPIDQYRTILPVHNNIQYLLLRDEYPQYTMVDSIKTWKKKYTEELRVTWQKYPLYDQLALALYFKRNGDLQVANNIIRALTSKAEVDDSLQTMYWKDVPMNYFDHSNIETQTLALRAFAELGKNEQHVLYLKNWLLRHKDNNNWETTKATAGACYALLSTSGKWMDAQPNITITTNNHVITSSAYELVESITPKEFNHKNANIKLQVKGSNGQPSWGNVNWKYSEDLLKLKATSTGPITIDKQYFIATPGGNIAQNKAIQPGEVLEVGQQVVTRIKIKVTASLSYLLVEDVRAACFEPKNVLSGYNYLGNMQYYEVTKDVSSNYYINNLTPGEYTIEHTSSVTHRGEFTAGPVKVTCMYDPAIAAHSAAGVLKVK</sequence>
<dbReference type="InterPro" id="IPR041246">
    <property type="entry name" value="Bact_MG10"/>
</dbReference>
<evidence type="ECO:0000313" key="5">
    <source>
        <dbReference type="EMBL" id="RAJ10643.1"/>
    </source>
</evidence>
<organism evidence="5 6">
    <name type="scientific">Chitinophaga skermanii</name>
    <dbReference type="NCBI Taxonomy" id="331697"/>
    <lineage>
        <taxon>Bacteria</taxon>
        <taxon>Pseudomonadati</taxon>
        <taxon>Bacteroidota</taxon>
        <taxon>Chitinophagia</taxon>
        <taxon>Chitinophagales</taxon>
        <taxon>Chitinophagaceae</taxon>
        <taxon>Chitinophaga</taxon>
    </lineage>
</organism>
<dbReference type="Pfam" id="PF17973">
    <property type="entry name" value="bMG10"/>
    <property type="match status" value="1"/>
</dbReference>
<dbReference type="OrthoDB" id="9767116at2"/>
<accession>A0A327R4I7</accession>
<keyword evidence="2" id="KW-0732">Signal</keyword>
<dbReference type="GO" id="GO:0004866">
    <property type="term" value="F:endopeptidase inhibitor activity"/>
    <property type="evidence" value="ECO:0007669"/>
    <property type="project" value="InterPro"/>
</dbReference>
<comment type="similarity">
    <text evidence="1">Belongs to the protease inhibitor I39 (alpha-2-macroglobulin) family. Bacterial alpha-2-macroglobulin subfamily.</text>
</comment>
<evidence type="ECO:0000259" key="4">
    <source>
        <dbReference type="SMART" id="SM01360"/>
    </source>
</evidence>
<dbReference type="SMART" id="SM01359">
    <property type="entry name" value="A2M_N_2"/>
    <property type="match status" value="1"/>
</dbReference>
<dbReference type="InterPro" id="IPR051802">
    <property type="entry name" value="YfhM-like"/>
</dbReference>
<evidence type="ECO:0000256" key="1">
    <source>
        <dbReference type="ARBA" id="ARBA00010556"/>
    </source>
</evidence>
<dbReference type="SUPFAM" id="SSF48239">
    <property type="entry name" value="Terpenoid cyclases/Protein prenyltransferases"/>
    <property type="match status" value="1"/>
</dbReference>
<dbReference type="Gene3D" id="2.60.40.1930">
    <property type="match status" value="1"/>
</dbReference>
<dbReference type="InterPro" id="IPR008930">
    <property type="entry name" value="Terpenoid_cyclase/PrenylTrfase"/>
</dbReference>
<dbReference type="Pfam" id="PF00207">
    <property type="entry name" value="A2M"/>
    <property type="match status" value="1"/>
</dbReference>
<feature type="domain" description="Alpha-2-macroglobulin" evidence="4">
    <location>
        <begin position="1164"/>
        <end position="1255"/>
    </location>
</feature>
<dbReference type="Pfam" id="PF07703">
    <property type="entry name" value="A2M_BRD"/>
    <property type="match status" value="1"/>
</dbReference>
<dbReference type="Proteomes" id="UP000249547">
    <property type="component" value="Unassembled WGS sequence"/>
</dbReference>
<dbReference type="Gene3D" id="1.50.10.20">
    <property type="match status" value="1"/>
</dbReference>
<dbReference type="InterPro" id="IPR002890">
    <property type="entry name" value="MG2"/>
</dbReference>
<proteinExistence type="inferred from homology"/>
<evidence type="ECO:0000259" key="3">
    <source>
        <dbReference type="SMART" id="SM01359"/>
    </source>
</evidence>
<comment type="caution">
    <text evidence="5">The sequence shown here is derived from an EMBL/GenBank/DDBJ whole genome shotgun (WGS) entry which is preliminary data.</text>
</comment>
<feature type="chain" id="PRO_5016319118" evidence="2">
    <location>
        <begin position="19"/>
        <end position="1913"/>
    </location>
</feature>
<feature type="signal peptide" evidence="2">
    <location>
        <begin position="1"/>
        <end position="18"/>
    </location>
</feature>
<dbReference type="InterPro" id="IPR011625">
    <property type="entry name" value="A2M_N_BRD"/>
</dbReference>
<protein>
    <submittedName>
        <fullName evidence="5">Uncharacterized protein YfaS (Alpha-2-macroglobulin family)</fullName>
    </submittedName>
</protein>
<dbReference type="Pfam" id="PF01835">
    <property type="entry name" value="MG2"/>
    <property type="match status" value="1"/>
</dbReference>
<reference evidence="5 6" key="1">
    <citation type="submission" date="2018-06" db="EMBL/GenBank/DDBJ databases">
        <title>Genomic Encyclopedia of Archaeal and Bacterial Type Strains, Phase II (KMG-II): from individual species to whole genera.</title>
        <authorList>
            <person name="Goeker M."/>
        </authorList>
    </citation>
    <scope>NUCLEOTIDE SEQUENCE [LARGE SCALE GENOMIC DNA]</scope>
    <source>
        <strain evidence="5 6">DSM 23857</strain>
    </source>
</reference>
<feature type="domain" description="Alpha-2-macroglobulin bait region" evidence="3">
    <location>
        <begin position="913"/>
        <end position="1052"/>
    </location>
</feature>
<dbReference type="PANTHER" id="PTHR40094">
    <property type="entry name" value="ALPHA-2-MACROGLOBULIN HOMOLOG"/>
    <property type="match status" value="1"/>
</dbReference>
<dbReference type="RefSeq" id="WP_111595779.1">
    <property type="nucleotide sequence ID" value="NZ_QLLL01000001.1"/>
</dbReference>
<evidence type="ECO:0000256" key="2">
    <source>
        <dbReference type="SAM" id="SignalP"/>
    </source>
</evidence>
<dbReference type="InterPro" id="IPR001599">
    <property type="entry name" value="Macroglobln_a2"/>
</dbReference>
<dbReference type="PANTHER" id="PTHR40094:SF1">
    <property type="entry name" value="UBIQUITIN DOMAIN-CONTAINING PROTEIN"/>
    <property type="match status" value="1"/>
</dbReference>
<keyword evidence="6" id="KW-1185">Reference proteome</keyword>
<evidence type="ECO:0000313" key="6">
    <source>
        <dbReference type="Proteomes" id="UP000249547"/>
    </source>
</evidence>
<gene>
    <name evidence="5" type="ORF">LX64_00248</name>
</gene>
<dbReference type="EMBL" id="QLLL01000001">
    <property type="protein sequence ID" value="RAJ10643.1"/>
    <property type="molecule type" value="Genomic_DNA"/>
</dbReference>
<dbReference type="SMART" id="SM01360">
    <property type="entry name" value="A2M"/>
    <property type="match status" value="1"/>
</dbReference>